<evidence type="ECO:0000313" key="11">
    <source>
        <dbReference type="Proteomes" id="UP000663760"/>
    </source>
</evidence>
<dbReference type="PROSITE" id="PS50090">
    <property type="entry name" value="MYB_LIKE"/>
    <property type="match status" value="2"/>
</dbReference>
<comment type="subcellular location">
    <subcellularLocation>
        <location evidence="1">Nucleus</location>
    </subcellularLocation>
</comment>
<feature type="compositionally biased region" description="Basic and acidic residues" evidence="7">
    <location>
        <begin position="152"/>
        <end position="164"/>
    </location>
</feature>
<keyword evidence="5" id="KW-0804">Transcription</keyword>
<dbReference type="Proteomes" id="UP000663760">
    <property type="component" value="Chromosome 4"/>
</dbReference>
<organism evidence="10 11">
    <name type="scientific">Spirodela intermedia</name>
    <name type="common">Intermediate duckweed</name>
    <dbReference type="NCBI Taxonomy" id="51605"/>
    <lineage>
        <taxon>Eukaryota</taxon>
        <taxon>Viridiplantae</taxon>
        <taxon>Streptophyta</taxon>
        <taxon>Embryophyta</taxon>
        <taxon>Tracheophyta</taxon>
        <taxon>Spermatophyta</taxon>
        <taxon>Magnoliopsida</taxon>
        <taxon>Liliopsida</taxon>
        <taxon>Araceae</taxon>
        <taxon>Lemnoideae</taxon>
        <taxon>Spirodela</taxon>
    </lineage>
</organism>
<reference evidence="10" key="1">
    <citation type="submission" date="2020-02" db="EMBL/GenBank/DDBJ databases">
        <authorList>
            <person name="Scholz U."/>
            <person name="Mascher M."/>
            <person name="Fiebig A."/>
        </authorList>
    </citation>
    <scope>NUCLEOTIDE SEQUENCE</scope>
</reference>
<accession>A0A7I8K8S8</accession>
<gene>
    <name evidence="10" type="ORF">SI8410_04004818</name>
</gene>
<dbReference type="GO" id="GO:0005634">
    <property type="term" value="C:nucleus"/>
    <property type="evidence" value="ECO:0007669"/>
    <property type="project" value="UniProtKB-SubCell"/>
</dbReference>
<feature type="region of interest" description="Disordered" evidence="7">
    <location>
        <begin position="125"/>
        <end position="165"/>
    </location>
</feature>
<feature type="domain" description="HTH myb-type" evidence="9">
    <location>
        <begin position="11"/>
        <end position="63"/>
    </location>
</feature>
<dbReference type="PANTHER" id="PTHR10641">
    <property type="entry name" value="MYB FAMILY TRANSCRIPTION FACTOR"/>
    <property type="match status" value="1"/>
</dbReference>
<evidence type="ECO:0000256" key="3">
    <source>
        <dbReference type="ARBA" id="ARBA00023015"/>
    </source>
</evidence>
<dbReference type="GO" id="GO:0003677">
    <property type="term" value="F:DNA binding"/>
    <property type="evidence" value="ECO:0007669"/>
    <property type="project" value="UniProtKB-KW"/>
</dbReference>
<dbReference type="FunFam" id="1.10.10.60:FF:000001">
    <property type="entry name" value="MYB-related transcription factor"/>
    <property type="match status" value="1"/>
</dbReference>
<keyword evidence="3" id="KW-0805">Transcription regulation</keyword>
<dbReference type="InterPro" id="IPR009057">
    <property type="entry name" value="Homeodomain-like_sf"/>
</dbReference>
<evidence type="ECO:0000256" key="4">
    <source>
        <dbReference type="ARBA" id="ARBA00023125"/>
    </source>
</evidence>
<keyword evidence="4" id="KW-0238">DNA-binding</keyword>
<keyword evidence="6" id="KW-0539">Nucleus</keyword>
<sequence length="294" mass="32533">MGRARAPCCEKVGLKKGSWSPAEDVRLIAHIQKHGHGNWRTLPQLAGLLRCGKSCRLRWINYLRPDIKRGNFTKEEENVIIHLHQTLGNKWSKIASCLPGRTDNEIKNIWNTHLKKRVALAEKTKEPPCSPISNSSVSSCCQSGSRGSGVRPAEEETSRVHPESSADDFVVIPAEDNMMEMWNAISSSMSAQSTANGIDLSMVPEPCDLFEDSPLFSTDKEVNDNRWIAYLERELDLPQTSAALAAVEDYIGDPDAEKGGAMAAEIDPTSSFFSKRPRSPSHFSLSFTDISMAM</sequence>
<keyword evidence="11" id="KW-1185">Reference proteome</keyword>
<feature type="domain" description="Myb-like" evidence="8">
    <location>
        <begin position="11"/>
        <end position="63"/>
    </location>
</feature>
<dbReference type="Pfam" id="PF00249">
    <property type="entry name" value="Myb_DNA-binding"/>
    <property type="match status" value="2"/>
</dbReference>
<evidence type="ECO:0000259" key="9">
    <source>
        <dbReference type="PROSITE" id="PS51294"/>
    </source>
</evidence>
<dbReference type="AlphaFoldDB" id="A0A7I8K8S8"/>
<dbReference type="OrthoDB" id="2143914at2759"/>
<feature type="domain" description="HTH myb-type" evidence="9">
    <location>
        <begin position="64"/>
        <end position="118"/>
    </location>
</feature>
<dbReference type="Gene3D" id="1.10.10.60">
    <property type="entry name" value="Homeodomain-like"/>
    <property type="match status" value="2"/>
</dbReference>
<dbReference type="InterPro" id="IPR015495">
    <property type="entry name" value="Myb_TF_plants"/>
</dbReference>
<dbReference type="SMART" id="SM00717">
    <property type="entry name" value="SANT"/>
    <property type="match status" value="2"/>
</dbReference>
<dbReference type="InterPro" id="IPR001005">
    <property type="entry name" value="SANT/Myb"/>
</dbReference>
<dbReference type="CDD" id="cd00167">
    <property type="entry name" value="SANT"/>
    <property type="match status" value="2"/>
</dbReference>
<keyword evidence="2" id="KW-0677">Repeat</keyword>
<dbReference type="EMBL" id="LR746267">
    <property type="protein sequence ID" value="CAA7394157.1"/>
    <property type="molecule type" value="Genomic_DNA"/>
</dbReference>
<evidence type="ECO:0000259" key="8">
    <source>
        <dbReference type="PROSITE" id="PS50090"/>
    </source>
</evidence>
<feature type="compositionally biased region" description="Low complexity" evidence="7">
    <location>
        <begin position="131"/>
        <end position="149"/>
    </location>
</feature>
<evidence type="ECO:0000256" key="7">
    <source>
        <dbReference type="SAM" id="MobiDB-lite"/>
    </source>
</evidence>
<evidence type="ECO:0000313" key="10">
    <source>
        <dbReference type="EMBL" id="CAA7394157.1"/>
    </source>
</evidence>
<dbReference type="InterPro" id="IPR017930">
    <property type="entry name" value="Myb_dom"/>
</dbReference>
<evidence type="ECO:0000256" key="6">
    <source>
        <dbReference type="ARBA" id="ARBA00023242"/>
    </source>
</evidence>
<name>A0A7I8K8S8_SPIIN</name>
<evidence type="ECO:0000256" key="5">
    <source>
        <dbReference type="ARBA" id="ARBA00023163"/>
    </source>
</evidence>
<evidence type="ECO:0000256" key="2">
    <source>
        <dbReference type="ARBA" id="ARBA00022737"/>
    </source>
</evidence>
<proteinExistence type="predicted"/>
<dbReference type="SUPFAM" id="SSF46689">
    <property type="entry name" value="Homeodomain-like"/>
    <property type="match status" value="1"/>
</dbReference>
<evidence type="ECO:0000256" key="1">
    <source>
        <dbReference type="ARBA" id="ARBA00004123"/>
    </source>
</evidence>
<feature type="domain" description="Myb-like" evidence="8">
    <location>
        <begin position="64"/>
        <end position="114"/>
    </location>
</feature>
<dbReference type="PROSITE" id="PS51294">
    <property type="entry name" value="HTH_MYB"/>
    <property type="match status" value="2"/>
</dbReference>
<protein>
    <submittedName>
        <fullName evidence="10">Uncharacterized protein</fullName>
    </submittedName>
</protein>
<dbReference type="PANTHER" id="PTHR10641:SF1103">
    <property type="entry name" value="TRANSCRIPTION FACTOR MYB72"/>
    <property type="match status" value="1"/>
</dbReference>